<evidence type="ECO:0000313" key="4">
    <source>
        <dbReference type="EMBL" id="KYF73851.1"/>
    </source>
</evidence>
<feature type="non-terminal residue" evidence="4">
    <location>
        <position position="84"/>
    </location>
</feature>
<comment type="caution">
    <text evidence="4">The sequence shown here is derived from an EMBL/GenBank/DDBJ whole genome shotgun (WGS) entry which is preliminary data.</text>
</comment>
<dbReference type="GO" id="GO:0018189">
    <property type="term" value="P:pyrroloquinoline quinone biosynthetic process"/>
    <property type="evidence" value="ECO:0007669"/>
    <property type="project" value="UniProtKB-UniPathway"/>
</dbReference>
<dbReference type="InterPro" id="IPR041881">
    <property type="entry name" value="PqqD_sf"/>
</dbReference>
<dbReference type="Proteomes" id="UP000075260">
    <property type="component" value="Unassembled WGS sequence"/>
</dbReference>
<dbReference type="NCBIfam" id="TIGR03859">
    <property type="entry name" value="PQQ_PqqD"/>
    <property type="match status" value="1"/>
</dbReference>
<dbReference type="InterPro" id="IPR022479">
    <property type="entry name" value="PqqD_bac"/>
</dbReference>
<comment type="subunit">
    <text evidence="2">Monomer. Interacts with PqqE.</text>
</comment>
<proteinExistence type="predicted"/>
<name>A0A150R138_SORCE</name>
<reference evidence="4 5" key="1">
    <citation type="submission" date="2014-02" db="EMBL/GenBank/DDBJ databases">
        <title>The small core and large imbalanced accessory genome model reveals a collaborative survival strategy of Sorangium cellulosum strains in nature.</title>
        <authorList>
            <person name="Han K."/>
            <person name="Peng R."/>
            <person name="Blom J."/>
            <person name="Li Y.-Z."/>
        </authorList>
    </citation>
    <scope>NUCLEOTIDE SEQUENCE [LARGE SCALE GENOMIC DNA]</scope>
    <source>
        <strain evidence="4 5">So0008-312</strain>
    </source>
</reference>
<evidence type="ECO:0000256" key="2">
    <source>
        <dbReference type="ARBA" id="ARBA00011741"/>
    </source>
</evidence>
<dbReference type="RefSeq" id="WP_061605505.1">
    <property type="nucleotide sequence ID" value="NZ_JEMA01000164.1"/>
</dbReference>
<comment type="pathway">
    <text evidence="1">Cofactor biosynthesis; pyrroloquinoline quinone biosynthesis.</text>
</comment>
<gene>
    <name evidence="4" type="ORF">BE15_23345</name>
</gene>
<dbReference type="InterPro" id="IPR008792">
    <property type="entry name" value="PQQD"/>
</dbReference>
<evidence type="ECO:0000256" key="1">
    <source>
        <dbReference type="ARBA" id="ARBA00004886"/>
    </source>
</evidence>
<dbReference type="Gene3D" id="1.10.10.1150">
    <property type="entry name" value="Coenzyme PQQ synthesis protein D (PqqD)"/>
    <property type="match status" value="1"/>
</dbReference>
<accession>A0A150R138</accession>
<dbReference type="UniPathway" id="UPA00539"/>
<sequence length="84" mass="8906">MKLAPGDRLILASKARLVRDRASGREILLYPERGLALNPVAAAVAVRLDGTRTVGQIAAEIAASFAAAPPGEVERDVLVFLEQL</sequence>
<evidence type="ECO:0000256" key="3">
    <source>
        <dbReference type="ARBA" id="ARBA00022905"/>
    </source>
</evidence>
<keyword evidence="3" id="KW-0884">PQQ biosynthesis</keyword>
<protein>
    <recommendedName>
        <fullName evidence="6">Pyrroloquinoline quinone biosynthesis protein PqqD</fullName>
    </recommendedName>
</protein>
<dbReference type="OrthoDB" id="7356791at2"/>
<dbReference type="EMBL" id="JEMA01000164">
    <property type="protein sequence ID" value="KYF73851.1"/>
    <property type="molecule type" value="Genomic_DNA"/>
</dbReference>
<dbReference type="GO" id="GO:0048038">
    <property type="term" value="F:quinone binding"/>
    <property type="evidence" value="ECO:0007669"/>
    <property type="project" value="InterPro"/>
</dbReference>
<organism evidence="4 5">
    <name type="scientific">Sorangium cellulosum</name>
    <name type="common">Polyangium cellulosum</name>
    <dbReference type="NCBI Taxonomy" id="56"/>
    <lineage>
        <taxon>Bacteria</taxon>
        <taxon>Pseudomonadati</taxon>
        <taxon>Myxococcota</taxon>
        <taxon>Polyangia</taxon>
        <taxon>Polyangiales</taxon>
        <taxon>Polyangiaceae</taxon>
        <taxon>Sorangium</taxon>
    </lineage>
</organism>
<dbReference type="AlphaFoldDB" id="A0A150R138"/>
<evidence type="ECO:0008006" key="6">
    <source>
        <dbReference type="Google" id="ProtNLM"/>
    </source>
</evidence>
<evidence type="ECO:0000313" key="5">
    <source>
        <dbReference type="Proteomes" id="UP000075260"/>
    </source>
</evidence>
<dbReference type="Pfam" id="PF05402">
    <property type="entry name" value="PqqD"/>
    <property type="match status" value="1"/>
</dbReference>